<dbReference type="HOGENOM" id="CLU_3094032_0_0_2"/>
<organism evidence="1 2">
    <name type="scientific">Haloterrigena turkmenica (strain ATCC 51198 / DSM 5511 / JCM 9101 / NCIMB 13204 / VKM B-1734 / 4k)</name>
    <name type="common">Halococcus turkmenicus</name>
    <dbReference type="NCBI Taxonomy" id="543526"/>
    <lineage>
        <taxon>Archaea</taxon>
        <taxon>Methanobacteriati</taxon>
        <taxon>Methanobacteriota</taxon>
        <taxon>Stenosarchaea group</taxon>
        <taxon>Halobacteria</taxon>
        <taxon>Halobacteriales</taxon>
        <taxon>Natrialbaceae</taxon>
        <taxon>Haloterrigena</taxon>
    </lineage>
</organism>
<keyword evidence="1" id="KW-0614">Plasmid</keyword>
<sequence length="51" mass="5575">MGFLPDVPSRPEVIDRGVGAERMTFVVPIDESELEEAALVRAVEYGVALDE</sequence>
<gene>
    <name evidence="1" type="ordered locus">Htur_4245</name>
</gene>
<dbReference type="EMBL" id="CP001861">
    <property type="protein sequence ID" value="ADB63064.1"/>
    <property type="molecule type" value="Genomic_DNA"/>
</dbReference>
<protein>
    <submittedName>
        <fullName evidence="1">Uncharacterized protein</fullName>
    </submittedName>
</protein>
<dbReference type="Proteomes" id="UP000001903">
    <property type="component" value="Plasmid pHTUR01"/>
</dbReference>
<name>D2S117_HALTV</name>
<accession>D2S117</accession>
<evidence type="ECO:0000313" key="2">
    <source>
        <dbReference type="Proteomes" id="UP000001903"/>
    </source>
</evidence>
<reference evidence="1 2" key="1">
    <citation type="journal article" date="2010" name="Stand. Genomic Sci.">
        <title>Complete genome sequence of Haloterrigena turkmenica type strain (4k).</title>
        <authorList>
            <person name="Saunders E."/>
            <person name="Tindall B.J."/>
            <person name="Fahnrich R."/>
            <person name="Lapidus A."/>
            <person name="Copeland A."/>
            <person name="Del Rio T.G."/>
            <person name="Lucas S."/>
            <person name="Chen F."/>
            <person name="Tice H."/>
            <person name="Cheng J.F."/>
            <person name="Han C."/>
            <person name="Detter J.C."/>
            <person name="Bruce D."/>
            <person name="Goodwin L."/>
            <person name="Chain P."/>
            <person name="Pitluck S."/>
            <person name="Pati A."/>
            <person name="Ivanova N."/>
            <person name="Mavromatis K."/>
            <person name="Chen A."/>
            <person name="Palaniappan K."/>
            <person name="Land M."/>
            <person name="Hauser L."/>
            <person name="Chang Y.J."/>
            <person name="Jeffries C.D."/>
            <person name="Brettin T."/>
            <person name="Rohde M."/>
            <person name="Goker M."/>
            <person name="Bristow J."/>
            <person name="Eisen J.A."/>
            <person name="Markowitz V."/>
            <person name="Hugenholtz P."/>
            <person name="Klenk H.P."/>
            <person name="Kyrpides N.C."/>
        </authorList>
    </citation>
    <scope>NUCLEOTIDE SEQUENCE [LARGE SCALE GENOMIC DNA]</scope>
    <source>
        <strain evidence="2">ATCC 51198 / DSM 5511 / JCM 9101 / NCIMB 13204 / VKM B-1734 / 4k</strain>
    </source>
</reference>
<dbReference type="AlphaFoldDB" id="D2S117"/>
<keyword evidence="2" id="KW-1185">Reference proteome</keyword>
<proteinExistence type="predicted"/>
<geneLocation type="plasmid" evidence="1 2">
    <name>pHTUR01</name>
</geneLocation>
<dbReference type="KEGG" id="htu:Htur_4245"/>
<evidence type="ECO:0000313" key="1">
    <source>
        <dbReference type="EMBL" id="ADB63064.1"/>
    </source>
</evidence>